<organism evidence="2 3">
    <name type="scientific">Amycolatopsis iheyensis</name>
    <dbReference type="NCBI Taxonomy" id="2945988"/>
    <lineage>
        <taxon>Bacteria</taxon>
        <taxon>Bacillati</taxon>
        <taxon>Actinomycetota</taxon>
        <taxon>Actinomycetes</taxon>
        <taxon>Pseudonocardiales</taxon>
        <taxon>Pseudonocardiaceae</taxon>
        <taxon>Amycolatopsis</taxon>
    </lineage>
</organism>
<proteinExistence type="predicted"/>
<evidence type="ECO:0000313" key="2">
    <source>
        <dbReference type="EMBL" id="MCR6485008.1"/>
    </source>
</evidence>
<evidence type="ECO:0000256" key="1">
    <source>
        <dbReference type="SAM" id="Phobius"/>
    </source>
</evidence>
<comment type="caution">
    <text evidence="2">The sequence shown here is derived from an EMBL/GenBank/DDBJ whole genome shotgun (WGS) entry which is preliminary data.</text>
</comment>
<evidence type="ECO:0000313" key="3">
    <source>
        <dbReference type="Proteomes" id="UP001144096"/>
    </source>
</evidence>
<name>A0A9X2NCA5_9PSEU</name>
<sequence>MDELDLIRERADTVGFAPAEHLTPARERLLAAARGERPHRSRRWFWVAGASIGLAAAITAVVTLAPAEQVGIGVGVANADPVRVLTEAASAALKEPVKPPRPDQFLYVKTEYPDHHTREIWLSVDGTRDGLLARDTPLPGCHDGKEPYSGPYDPAKKGTLEDCRPSPAYHADLPTTADAMLAYLNTRPSAKDSTNSMGKTVLTLADEQALPPAAYAALFEAAAKVPGLKALDHVTDGAGRPGIGITWPQPGSRPGTQPLVLVFDTTTHQFLGTQDSAVTVKTFVDEAGQRPSS</sequence>
<gene>
    <name evidence="2" type="ORF">M8542_19450</name>
</gene>
<dbReference type="Proteomes" id="UP001144096">
    <property type="component" value="Unassembled WGS sequence"/>
</dbReference>
<keyword evidence="1" id="KW-0472">Membrane</keyword>
<keyword evidence="1" id="KW-0812">Transmembrane</keyword>
<accession>A0A9X2NCA5</accession>
<dbReference type="EMBL" id="JAMXQV010000009">
    <property type="protein sequence ID" value="MCR6485008.1"/>
    <property type="molecule type" value="Genomic_DNA"/>
</dbReference>
<reference evidence="2" key="1">
    <citation type="submission" date="2022-06" db="EMBL/GenBank/DDBJ databases">
        <title>Amycolatopsis iheyaensis sp. nov., a new species of the genus Amycolatopsis isolated from soil in Iheya island, Japan.</title>
        <authorList>
            <person name="Ngamcharungchit C."/>
            <person name="Kanto H."/>
            <person name="Take A."/>
            <person name="Intra B."/>
            <person name="Matsumoto A."/>
            <person name="Panbangred W."/>
            <person name="Inahashi Y."/>
        </authorList>
    </citation>
    <scope>NUCLEOTIDE SEQUENCE</scope>
    <source>
        <strain evidence="2">OK19-0408</strain>
    </source>
</reference>
<protein>
    <submittedName>
        <fullName evidence="2">CU044_5270 family protein</fullName>
    </submittedName>
</protein>
<dbReference type="AlphaFoldDB" id="A0A9X2NCA5"/>
<keyword evidence="1" id="KW-1133">Transmembrane helix</keyword>
<keyword evidence="3" id="KW-1185">Reference proteome</keyword>
<feature type="transmembrane region" description="Helical" evidence="1">
    <location>
        <begin position="44"/>
        <end position="65"/>
    </location>
</feature>
<dbReference type="InterPro" id="IPR047789">
    <property type="entry name" value="CU044_5270-like"/>
</dbReference>
<dbReference type="NCBIfam" id="NF038083">
    <property type="entry name" value="CU044_5270_fam"/>
    <property type="match status" value="1"/>
</dbReference>
<dbReference type="RefSeq" id="WP_257921623.1">
    <property type="nucleotide sequence ID" value="NZ_JAMXQV010000009.1"/>
</dbReference>